<dbReference type="Proteomes" id="UP000294003">
    <property type="component" value="Unassembled WGS sequence"/>
</dbReference>
<evidence type="ECO:0000313" key="2">
    <source>
        <dbReference type="Proteomes" id="UP000294003"/>
    </source>
</evidence>
<sequence length="121" mass="14232">MCWLSHPYNICYECNDEWNHRDVRAPCWTQERAEVTGEPCTRVTYIGDVVIDYEMCERCKASRKAEEAVQQHIYRQSPLYFNITHKGAIRQSYWASLKLRKEEVEKAELQKAAVGFSTKLP</sequence>
<comment type="caution">
    <text evidence="1">The sequence shown here is derived from an EMBL/GenBank/DDBJ whole genome shotgun (WGS) entry which is preliminary data.</text>
</comment>
<reference evidence="1 2" key="1">
    <citation type="submission" date="2018-06" db="EMBL/GenBank/DDBJ databases">
        <title>Complete Genomes of Monosporascus.</title>
        <authorList>
            <person name="Robinson A.J."/>
            <person name="Natvig D.O."/>
        </authorList>
    </citation>
    <scope>NUCLEOTIDE SEQUENCE [LARGE SCALE GENOMIC DNA]</scope>
    <source>
        <strain evidence="1 2">CBS 609.92</strain>
    </source>
</reference>
<dbReference type="EMBL" id="QJNS01000024">
    <property type="protein sequence ID" value="RYO92775.1"/>
    <property type="molecule type" value="Genomic_DNA"/>
</dbReference>
<accession>A0ABY0HHK3</accession>
<protein>
    <submittedName>
        <fullName evidence="1">Uncharacterized protein</fullName>
    </submittedName>
</protein>
<name>A0ABY0HHK3_9PEZI</name>
<proteinExistence type="predicted"/>
<keyword evidence="2" id="KW-1185">Reference proteome</keyword>
<evidence type="ECO:0000313" key="1">
    <source>
        <dbReference type="EMBL" id="RYO92775.1"/>
    </source>
</evidence>
<gene>
    <name evidence="1" type="ORF">DL762_001481</name>
</gene>
<organism evidence="1 2">
    <name type="scientific">Monosporascus cannonballus</name>
    <dbReference type="NCBI Taxonomy" id="155416"/>
    <lineage>
        <taxon>Eukaryota</taxon>
        <taxon>Fungi</taxon>
        <taxon>Dikarya</taxon>
        <taxon>Ascomycota</taxon>
        <taxon>Pezizomycotina</taxon>
        <taxon>Sordariomycetes</taxon>
        <taxon>Xylariomycetidae</taxon>
        <taxon>Xylariales</taxon>
        <taxon>Xylariales incertae sedis</taxon>
        <taxon>Monosporascus</taxon>
    </lineage>
</organism>